<accession>A0A9X1T637</accession>
<keyword evidence="8" id="KW-1185">Reference proteome</keyword>
<dbReference type="AlphaFoldDB" id="A0A9X1T637"/>
<evidence type="ECO:0000313" key="8">
    <source>
        <dbReference type="Proteomes" id="UP001139035"/>
    </source>
</evidence>
<sequence>MLSNSLVELDRQHLIHPLASPRGHERSGVRVLASAKGATLTDGEGHRLLDGFAGLWCVNAGYGHESVVEAAAEQMRRLPYATGYFDMGSEPAIRLAAELAERAPGDLDHVYFTLGGSDAVDSTIRFIRYYNHARGTPQKDQFISLAQGFHGSSTAGAGLTALPGFHFGFGVPFDWQHKISSHYVYRNPVGQDPAAIIAASVAELRAKVEELGAERVAAFYAEPIQGSGGVLVPPAGWMKAMAEACREMDILFVADEVITAFGRTGPLFASEDEGIVPDFITVAKGLTSGYAPLGAVLMADHVYQAIADGAGEALIGHGYTYSGHPVSAAVGLAVLRLYEDGGLLENGRKAGARLMAGLHGLSDHPLVGDVRGRGMLAAIELVTDKAAKTPLPAAAEASRRIFDRAYRAGLIVRAFANGAIGFAPPLCCTPEEIDEMVARTLRVLDETLDDPDVRSAMTGA</sequence>
<dbReference type="NCBIfam" id="NF004625">
    <property type="entry name" value="PRK05965.1"/>
    <property type="match status" value="1"/>
</dbReference>
<dbReference type="PANTHER" id="PTHR43094:SF1">
    <property type="entry name" value="AMINOTRANSFERASE CLASS-III"/>
    <property type="match status" value="1"/>
</dbReference>
<evidence type="ECO:0000313" key="7">
    <source>
        <dbReference type="EMBL" id="MCE7028855.1"/>
    </source>
</evidence>
<dbReference type="GO" id="GO:0008483">
    <property type="term" value="F:transaminase activity"/>
    <property type="evidence" value="ECO:0007669"/>
    <property type="project" value="UniProtKB-KW"/>
</dbReference>
<keyword evidence="5 6" id="KW-0663">Pyridoxal phosphate</keyword>
<dbReference type="FunFam" id="3.40.640.10:FF:000014">
    <property type="entry name" value="Adenosylmethionine-8-amino-7-oxononanoate aminotransferase, probable"/>
    <property type="match status" value="1"/>
</dbReference>
<dbReference type="PANTHER" id="PTHR43094">
    <property type="entry name" value="AMINOTRANSFERASE"/>
    <property type="match status" value="1"/>
</dbReference>
<protein>
    <submittedName>
        <fullName evidence="7">Aspartate aminotransferase family protein</fullName>
    </submittedName>
</protein>
<evidence type="ECO:0000256" key="4">
    <source>
        <dbReference type="ARBA" id="ARBA00022679"/>
    </source>
</evidence>
<dbReference type="EMBL" id="JAJUWU010000011">
    <property type="protein sequence ID" value="MCE7028855.1"/>
    <property type="molecule type" value="Genomic_DNA"/>
</dbReference>
<dbReference type="Pfam" id="PF00202">
    <property type="entry name" value="Aminotran_3"/>
    <property type="match status" value="1"/>
</dbReference>
<evidence type="ECO:0000256" key="3">
    <source>
        <dbReference type="ARBA" id="ARBA00022576"/>
    </source>
</evidence>
<name>A0A9X1T637_9HYPH</name>
<keyword evidence="4" id="KW-0808">Transferase</keyword>
<dbReference type="Gene3D" id="3.40.640.10">
    <property type="entry name" value="Type I PLP-dependent aspartate aminotransferase-like (Major domain)"/>
    <property type="match status" value="1"/>
</dbReference>
<dbReference type="InterPro" id="IPR015421">
    <property type="entry name" value="PyrdxlP-dep_Trfase_major"/>
</dbReference>
<organism evidence="7 8">
    <name type="scientific">Jiella avicenniae</name>
    <dbReference type="NCBI Taxonomy" id="2907202"/>
    <lineage>
        <taxon>Bacteria</taxon>
        <taxon>Pseudomonadati</taxon>
        <taxon>Pseudomonadota</taxon>
        <taxon>Alphaproteobacteria</taxon>
        <taxon>Hyphomicrobiales</taxon>
        <taxon>Aurantimonadaceae</taxon>
        <taxon>Jiella</taxon>
    </lineage>
</organism>
<dbReference type="InterPro" id="IPR005814">
    <property type="entry name" value="Aminotrans_3"/>
</dbReference>
<keyword evidence="3 7" id="KW-0032">Aminotransferase</keyword>
<comment type="caution">
    <text evidence="7">The sequence shown here is derived from an EMBL/GenBank/DDBJ whole genome shotgun (WGS) entry which is preliminary data.</text>
</comment>
<reference evidence="7" key="1">
    <citation type="submission" date="2022-01" db="EMBL/GenBank/DDBJ databases">
        <title>Jiella avicenniae sp. nov., a novel endophytic bacterium isolated from bark of Avicennia marina.</title>
        <authorList>
            <person name="Tuo L."/>
        </authorList>
    </citation>
    <scope>NUCLEOTIDE SEQUENCE</scope>
    <source>
        <strain evidence="7">CBK1P-4</strain>
    </source>
</reference>
<proteinExistence type="inferred from homology"/>
<gene>
    <name evidence="7" type="ORF">LZD57_12715</name>
</gene>
<dbReference type="InterPro" id="IPR015422">
    <property type="entry name" value="PyrdxlP-dep_Trfase_small"/>
</dbReference>
<evidence type="ECO:0000256" key="5">
    <source>
        <dbReference type="ARBA" id="ARBA00022898"/>
    </source>
</evidence>
<comment type="similarity">
    <text evidence="2 6">Belongs to the class-III pyridoxal-phosphate-dependent aminotransferase family.</text>
</comment>
<evidence type="ECO:0000256" key="1">
    <source>
        <dbReference type="ARBA" id="ARBA00001933"/>
    </source>
</evidence>
<dbReference type="InterPro" id="IPR015424">
    <property type="entry name" value="PyrdxlP-dep_Trfase"/>
</dbReference>
<dbReference type="InterPro" id="IPR049704">
    <property type="entry name" value="Aminotrans_3_PPA_site"/>
</dbReference>
<dbReference type="RefSeq" id="WP_233719856.1">
    <property type="nucleotide sequence ID" value="NZ_JAJUWU010000011.1"/>
</dbReference>
<dbReference type="Proteomes" id="UP001139035">
    <property type="component" value="Unassembled WGS sequence"/>
</dbReference>
<evidence type="ECO:0000256" key="2">
    <source>
        <dbReference type="ARBA" id="ARBA00008954"/>
    </source>
</evidence>
<dbReference type="SUPFAM" id="SSF53383">
    <property type="entry name" value="PLP-dependent transferases"/>
    <property type="match status" value="1"/>
</dbReference>
<dbReference type="CDD" id="cd00610">
    <property type="entry name" value="OAT_like"/>
    <property type="match status" value="1"/>
</dbReference>
<evidence type="ECO:0000256" key="6">
    <source>
        <dbReference type="RuleBase" id="RU003560"/>
    </source>
</evidence>
<dbReference type="GO" id="GO:0030170">
    <property type="term" value="F:pyridoxal phosphate binding"/>
    <property type="evidence" value="ECO:0007669"/>
    <property type="project" value="InterPro"/>
</dbReference>
<dbReference type="PROSITE" id="PS00600">
    <property type="entry name" value="AA_TRANSFER_CLASS_3"/>
    <property type="match status" value="1"/>
</dbReference>
<dbReference type="PIRSF" id="PIRSF000521">
    <property type="entry name" value="Transaminase_4ab_Lys_Orn"/>
    <property type="match status" value="1"/>
</dbReference>
<dbReference type="Gene3D" id="3.90.1150.10">
    <property type="entry name" value="Aspartate Aminotransferase, domain 1"/>
    <property type="match status" value="1"/>
</dbReference>
<comment type="cofactor">
    <cofactor evidence="1">
        <name>pyridoxal 5'-phosphate</name>
        <dbReference type="ChEBI" id="CHEBI:597326"/>
    </cofactor>
</comment>